<dbReference type="RefSeq" id="WP_127703074.1">
    <property type="nucleotide sequence ID" value="NZ_SACK01000001.1"/>
</dbReference>
<dbReference type="Gene3D" id="3.40.50.11010">
    <property type="match status" value="1"/>
</dbReference>
<keyword evidence="1" id="KW-0808">Transferase</keyword>
<protein>
    <submittedName>
        <fullName evidence="1">Glycosyltransferase family 1 protein</fullName>
    </submittedName>
</protein>
<reference evidence="1 2" key="1">
    <citation type="submission" date="2019-01" db="EMBL/GenBank/DDBJ databases">
        <authorList>
            <person name="Chen W.-M."/>
        </authorList>
    </citation>
    <scope>NUCLEOTIDE SEQUENCE [LARGE SCALE GENOMIC DNA]</scope>
    <source>
        <strain evidence="1 2">YBJ-36</strain>
    </source>
</reference>
<dbReference type="SUPFAM" id="SSF53756">
    <property type="entry name" value="UDP-Glycosyltransferase/glycogen phosphorylase"/>
    <property type="match status" value="1"/>
</dbReference>
<organism evidence="1 2">
    <name type="scientific">Mucilaginibacter limnophilus</name>
    <dbReference type="NCBI Taxonomy" id="1932778"/>
    <lineage>
        <taxon>Bacteria</taxon>
        <taxon>Pseudomonadati</taxon>
        <taxon>Bacteroidota</taxon>
        <taxon>Sphingobacteriia</taxon>
        <taxon>Sphingobacteriales</taxon>
        <taxon>Sphingobacteriaceae</taxon>
        <taxon>Mucilaginibacter</taxon>
    </lineage>
</organism>
<dbReference type="GO" id="GO:0016740">
    <property type="term" value="F:transferase activity"/>
    <property type="evidence" value="ECO:0007669"/>
    <property type="project" value="UniProtKB-KW"/>
</dbReference>
<dbReference type="Proteomes" id="UP000282759">
    <property type="component" value="Unassembled WGS sequence"/>
</dbReference>
<dbReference type="PANTHER" id="PTHR12526:SF630">
    <property type="entry name" value="GLYCOSYLTRANSFERASE"/>
    <property type="match status" value="1"/>
</dbReference>
<comment type="caution">
    <text evidence="1">The sequence shown here is derived from an EMBL/GenBank/DDBJ whole genome shotgun (WGS) entry which is preliminary data.</text>
</comment>
<dbReference type="Gene3D" id="3.40.50.2000">
    <property type="entry name" value="Glycogen Phosphorylase B"/>
    <property type="match status" value="1"/>
</dbReference>
<gene>
    <name evidence="1" type="ORF">EOD41_01845</name>
</gene>
<evidence type="ECO:0000313" key="2">
    <source>
        <dbReference type="Proteomes" id="UP000282759"/>
    </source>
</evidence>
<dbReference type="PANTHER" id="PTHR12526">
    <property type="entry name" value="GLYCOSYLTRANSFERASE"/>
    <property type="match status" value="1"/>
</dbReference>
<dbReference type="EMBL" id="SACK01000001">
    <property type="protein sequence ID" value="RVU02707.1"/>
    <property type="molecule type" value="Genomic_DNA"/>
</dbReference>
<sequence>MEPNDFIQGRDIVVVGQQPWDVEIGSNCKNIALEFSRHNRVLYVNSPLDRITLLKQKHDPKVKKRIDVIKHKADAIVKLQDNLWNLYPDRMIESINWIKNDAIYTFLNKINNKRFAKSISDAITKLGFKDVILFNDNDIFRCFYLKELLKPAVSIYYSRDYLLYVDYWKLHGEKLEPQLIAKSDLCVANSTYLASYCGRYNKNSHYVGQGCDLEIFTNKQALPVPDDMQNISKPVIGYVGALQSIRLDIDLLAYLAEQRPGWSIVLVGPEDNEFTASRLHSIPNIHFLGSKPGEMLPAYINAFDVCLNPQVVNQVTIGNYPRKIDEYLAMGKPTVATRTEAMSVFANHTYLCETKEDYLAAIQKALDEDSPVKQQDRIRFAATHSWENNVKEIYKAINLTER</sequence>
<keyword evidence="2" id="KW-1185">Reference proteome</keyword>
<proteinExistence type="predicted"/>
<accession>A0A437MYG9</accession>
<evidence type="ECO:0000313" key="1">
    <source>
        <dbReference type="EMBL" id="RVU02707.1"/>
    </source>
</evidence>
<name>A0A437MYG9_9SPHI</name>
<dbReference type="Pfam" id="PF13692">
    <property type="entry name" value="Glyco_trans_1_4"/>
    <property type="match status" value="1"/>
</dbReference>
<dbReference type="AlphaFoldDB" id="A0A437MYG9"/>
<dbReference type="OrthoDB" id="9816564at2"/>